<dbReference type="Gene3D" id="2.60.120.200">
    <property type="match status" value="5"/>
</dbReference>
<dbReference type="Pfam" id="PF13385">
    <property type="entry name" value="Laminin_G_3"/>
    <property type="match status" value="5"/>
</dbReference>
<dbReference type="SMART" id="SM00560">
    <property type="entry name" value="LamGL"/>
    <property type="match status" value="5"/>
</dbReference>
<organism evidence="5 6">
    <name type="scientific">Kineococcus xinjiangensis</name>
    <dbReference type="NCBI Taxonomy" id="512762"/>
    <lineage>
        <taxon>Bacteria</taxon>
        <taxon>Bacillati</taxon>
        <taxon>Actinomycetota</taxon>
        <taxon>Actinomycetes</taxon>
        <taxon>Kineosporiales</taxon>
        <taxon>Kineosporiaceae</taxon>
        <taxon>Kineococcus</taxon>
    </lineage>
</organism>
<dbReference type="InterPro" id="IPR013320">
    <property type="entry name" value="ConA-like_dom_sf"/>
</dbReference>
<reference evidence="5 6" key="1">
    <citation type="submission" date="2018-02" db="EMBL/GenBank/DDBJ databases">
        <title>Genomic Encyclopedia of Archaeal and Bacterial Type Strains, Phase II (KMG-II): from individual species to whole genera.</title>
        <authorList>
            <person name="Goeker M."/>
        </authorList>
    </citation>
    <scope>NUCLEOTIDE SEQUENCE [LARGE SCALE GENOMIC DNA]</scope>
    <source>
        <strain evidence="5 6">DSM 22857</strain>
    </source>
</reference>
<dbReference type="AlphaFoldDB" id="A0A2S6IDY1"/>
<evidence type="ECO:0000313" key="6">
    <source>
        <dbReference type="Proteomes" id="UP000239485"/>
    </source>
</evidence>
<dbReference type="Proteomes" id="UP000239485">
    <property type="component" value="Unassembled WGS sequence"/>
</dbReference>
<evidence type="ECO:0000259" key="4">
    <source>
        <dbReference type="SMART" id="SM00560"/>
    </source>
</evidence>
<evidence type="ECO:0000256" key="1">
    <source>
        <dbReference type="ARBA" id="ARBA00022729"/>
    </source>
</evidence>
<name>A0A2S6IDY1_9ACTN</name>
<accession>A0A2S6IDY1</accession>
<feature type="region of interest" description="Disordered" evidence="3">
    <location>
        <begin position="51"/>
        <end position="72"/>
    </location>
</feature>
<dbReference type="SUPFAM" id="SSF49899">
    <property type="entry name" value="Concanavalin A-like lectins/glucanases"/>
    <property type="match status" value="5"/>
</dbReference>
<evidence type="ECO:0000313" key="5">
    <source>
        <dbReference type="EMBL" id="PPK92409.1"/>
    </source>
</evidence>
<keyword evidence="6" id="KW-1185">Reference proteome</keyword>
<evidence type="ECO:0000256" key="3">
    <source>
        <dbReference type="SAM" id="MobiDB-lite"/>
    </source>
</evidence>
<dbReference type="GO" id="GO:0030246">
    <property type="term" value="F:carbohydrate binding"/>
    <property type="evidence" value="ECO:0007669"/>
    <property type="project" value="UniProtKB-KW"/>
</dbReference>
<dbReference type="EMBL" id="PTJD01000014">
    <property type="protein sequence ID" value="PPK92409.1"/>
    <property type="molecule type" value="Genomic_DNA"/>
</dbReference>
<dbReference type="RefSeq" id="WP_104434629.1">
    <property type="nucleotide sequence ID" value="NZ_PTJD01000014.1"/>
</dbReference>
<evidence type="ECO:0000256" key="2">
    <source>
        <dbReference type="ARBA" id="ARBA00023157"/>
    </source>
</evidence>
<feature type="domain" description="LamG-like jellyroll fold" evidence="4">
    <location>
        <begin position="1027"/>
        <end position="1170"/>
    </location>
</feature>
<feature type="region of interest" description="Disordered" evidence="3">
    <location>
        <begin position="975"/>
        <end position="1000"/>
    </location>
</feature>
<dbReference type="PANTHER" id="PTHR42535:SF2">
    <property type="entry name" value="CHROMOSOME UNDETERMINED SCAFFOLD_146, WHOLE GENOME SHOTGUN SEQUENCE"/>
    <property type="match status" value="1"/>
</dbReference>
<feature type="domain" description="LamG-like jellyroll fold" evidence="4">
    <location>
        <begin position="178"/>
        <end position="317"/>
    </location>
</feature>
<dbReference type="OrthoDB" id="176279at2"/>
<keyword evidence="1" id="KW-0732">Signal</keyword>
<keyword evidence="2" id="KW-1015">Disulfide bond</keyword>
<feature type="domain" description="LamG-like jellyroll fold" evidence="4">
    <location>
        <begin position="611"/>
        <end position="744"/>
    </location>
</feature>
<keyword evidence="5" id="KW-0430">Lectin</keyword>
<feature type="domain" description="LamG-like jellyroll fold" evidence="4">
    <location>
        <begin position="815"/>
        <end position="962"/>
    </location>
</feature>
<gene>
    <name evidence="5" type="ORF">CLV92_11410</name>
</gene>
<comment type="caution">
    <text evidence="5">The sequence shown here is derived from an EMBL/GenBank/DDBJ whole genome shotgun (WGS) entry which is preliminary data.</text>
</comment>
<proteinExistence type="predicted"/>
<feature type="domain" description="LamG-like jellyroll fold" evidence="4">
    <location>
        <begin position="394"/>
        <end position="541"/>
    </location>
</feature>
<sequence length="1180" mass="124995">MSGLARCARWVRGVLGVRSGALQWVALAALALSLPGLTGAAFTATAPTASSTLTSDTTFPTHPQAVAGGGTVGTSPHLYYRSDDGPVRAPTSTAAHHSDAARNGAYQTATDGPELWWQFDEGTGTTVADSSGSVNTGTFGATTAAPGWTSDGYAASAATFDGIDDHVTAPASIVRTDQSYSAAAWVYLDSTTVSRAVISQDGSRQSAFALQYFKDTGKWAVRLTGTDSDTATETRASSTSNAAPNTWTHLAVVRDVPNGRVRLYVNGVQEADIAWSGTWLSTQGLAVGRMKSSGVLGSFWSGRIDDVRVYSRTLSALEVVRLQTRPALQWPLAEGSGTATADVSGNGNTGTLTDGATWDAGVTQWGSAPGARAVSLDGTDDHVAGTRNAVRTDQSFTVSAWANLRSKPWYHTIVSQQGGTAADPSSASAFFLQYRWDDQRWAFTMTRTDTATPLTDRAISTTLPVEGTWYHVAGVYDDERDELRLYVNGVLEGVAPKADSTEWSATGPLQVGRARWNGGWVDHFPGLVDDVRMHRRALTAADVGALYRSPSMLWNFDEGTGSTADDSSGARNRGTLSTGMTWDAIGHQGRAVLFDGDDTVTSERAPLRTDRSFSLSTWVRLTNDTATRTVAHQAGTFSLSFTRTSNSTAVWRVEMPTSSGAAGEVLSSTVAPVKDRWTHLAVVYDDPGNLLHLYVNGVVTSTARPDTTFWNTNPLVVGRNQAGTAFWIGSIDSLATYAHPLPGSLIAALRDEGPTLGWDFEEGTGTSTADVTWNGRTGTVNGATWTTSGKPGRALTFDGVDDWVQGSTAALDTTRSFTVSVWVNPASRPARFMNVLSKHGTANSSFILEYAGGSTGGAAARWQMLLPSDDAVSPAAWGGATADSEVVAGAWTHLTGVYDAPARQVRIYVNGRLEKLGGGPSTNWNASGPVAAGAAWHSTARTNLFHGSIDTVRIVQRALDSDEVAHLHAATTPVTVPHRSTEGATAARQGALQGPTQGQTTSTAMAFDGVRGYAVGNSAAAASAAPNEFTFEAWVRTTTTQGGVVGSFVSDTTPANGGSSDRMTYVDSGGYASFYVTVSNTDHRQLRSRTRVNDGQWHHVVASMSATGTKLYVDGLLEAQGAGVASADAYSGWWRWGGARIRNRPNQPSSEYLRGTLDEVAVHSTQLSDRDVARHYWSNF</sequence>
<protein>
    <submittedName>
        <fullName evidence="5">Concanavalin A-like lectin/glucanase superfamily protein</fullName>
    </submittedName>
</protein>
<dbReference type="PANTHER" id="PTHR42535">
    <property type="entry name" value="OOKINETE PROTEIN, PUTATIVE-RELATED"/>
    <property type="match status" value="1"/>
</dbReference>
<dbReference type="InterPro" id="IPR006558">
    <property type="entry name" value="LamG-like"/>
</dbReference>